<reference evidence="3 4" key="1">
    <citation type="submission" date="2021-02" db="EMBL/GenBank/DDBJ databases">
        <title>Alicyclobacillus curvatus sp. nov. and Alicyclobacillus mengziensis sp. nov., two acidophilic bacteria isolated from acid mine drainage.</title>
        <authorList>
            <person name="Huang Y."/>
        </authorList>
    </citation>
    <scope>NUCLEOTIDE SEQUENCE [LARGE SCALE GENOMIC DNA]</scope>
    <source>
        <strain evidence="3 4">S30H14</strain>
    </source>
</reference>
<dbReference type="GO" id="GO:0003677">
    <property type="term" value="F:DNA binding"/>
    <property type="evidence" value="ECO:0007669"/>
    <property type="project" value="InterPro"/>
</dbReference>
<accession>A0A9X7W0C6</accession>
<gene>
    <name evidence="3" type="ORF">JZ786_05095</name>
</gene>
<keyword evidence="4" id="KW-1185">Reference proteome</keyword>
<dbReference type="Gene3D" id="1.10.10.2910">
    <property type="match status" value="1"/>
</dbReference>
<dbReference type="InterPro" id="IPR010982">
    <property type="entry name" value="Lambda_DNA-bd_dom_sf"/>
</dbReference>
<dbReference type="SMART" id="SM00530">
    <property type="entry name" value="HTH_XRE"/>
    <property type="match status" value="1"/>
</dbReference>
<dbReference type="InterPro" id="IPR010359">
    <property type="entry name" value="IrrE_HExxH"/>
</dbReference>
<evidence type="ECO:0000313" key="3">
    <source>
        <dbReference type="EMBL" id="QSO48366.1"/>
    </source>
</evidence>
<dbReference type="PROSITE" id="PS50943">
    <property type="entry name" value="HTH_CROC1"/>
    <property type="match status" value="1"/>
</dbReference>
<proteinExistence type="inferred from homology"/>
<dbReference type="Pfam" id="PF06114">
    <property type="entry name" value="Peptidase_M78"/>
    <property type="match status" value="1"/>
</dbReference>
<dbReference type="InterPro" id="IPR001387">
    <property type="entry name" value="Cro/C1-type_HTH"/>
</dbReference>
<dbReference type="RefSeq" id="WP_206657701.1">
    <property type="nucleotide sequence ID" value="NZ_CP071182.1"/>
</dbReference>
<feature type="domain" description="HTH cro/C1-type" evidence="2">
    <location>
        <begin position="14"/>
        <end position="68"/>
    </location>
</feature>
<dbReference type="EMBL" id="CP071182">
    <property type="protein sequence ID" value="QSO48366.1"/>
    <property type="molecule type" value="Genomic_DNA"/>
</dbReference>
<dbReference type="CDD" id="cd00093">
    <property type="entry name" value="HTH_XRE"/>
    <property type="match status" value="1"/>
</dbReference>
<evidence type="ECO:0000259" key="2">
    <source>
        <dbReference type="PROSITE" id="PS50943"/>
    </source>
</evidence>
<dbReference type="SUPFAM" id="SSF47413">
    <property type="entry name" value="lambda repressor-like DNA-binding domains"/>
    <property type="match status" value="1"/>
</dbReference>
<dbReference type="Gene3D" id="1.10.260.40">
    <property type="entry name" value="lambda repressor-like DNA-binding domains"/>
    <property type="match status" value="1"/>
</dbReference>
<protein>
    <submittedName>
        <fullName evidence="3">ImmA/IrrE family metallo-endopeptidase</fullName>
    </submittedName>
</protein>
<dbReference type="Pfam" id="PF01381">
    <property type="entry name" value="HTH_3"/>
    <property type="match status" value="1"/>
</dbReference>
<comment type="similarity">
    <text evidence="1">Belongs to the short-chain fatty acyl-CoA assimilation regulator (ScfR) family.</text>
</comment>
<dbReference type="PANTHER" id="PTHR43236:SF1">
    <property type="entry name" value="BLL7220 PROTEIN"/>
    <property type="match status" value="1"/>
</dbReference>
<evidence type="ECO:0000313" key="4">
    <source>
        <dbReference type="Proteomes" id="UP000663505"/>
    </source>
</evidence>
<dbReference type="Proteomes" id="UP000663505">
    <property type="component" value="Chromosome"/>
</dbReference>
<sequence>MNPKQDEKFNPRRLREARLIRGLTISDLADHIGVSKQAVSQFELGEATPKPETEMSLVNTLKFPRSFFYREYTEQHVGNTFFRANATATKRSKESQFHKSLLAGYIYDYLAEYIEFPELRLPDTSRYLESDWHNDLIESLTQDVRDYWGIGDQPITNMVQLMERHGIMVFSIDTDSEKVDAFAQHRKGRPFVFLGNDKQSAARRQFDGAHELGHVLMHKDIDNQDTLTRIEFKQMESQANRFASALLMPAEAFAKTVTSTSLLHFVELKRYWNVSIAAMLYRCLDLRIIDESRYTSLVKQMSMKKMRKREPLDDLIPLQEPVVLKKSILLLLEKGIKNELQLIQETSVPQEYIEMLCSLEEGTLNLKEPEPTIKLIKK</sequence>
<organism evidence="3 4">
    <name type="scientific">Alicyclobacillus mengziensis</name>
    <dbReference type="NCBI Taxonomy" id="2931921"/>
    <lineage>
        <taxon>Bacteria</taxon>
        <taxon>Bacillati</taxon>
        <taxon>Bacillota</taxon>
        <taxon>Bacilli</taxon>
        <taxon>Bacillales</taxon>
        <taxon>Alicyclobacillaceae</taxon>
        <taxon>Alicyclobacillus</taxon>
    </lineage>
</organism>
<dbReference type="AlphaFoldDB" id="A0A9X7W0C6"/>
<dbReference type="PANTHER" id="PTHR43236">
    <property type="entry name" value="ANTITOXIN HIGA1"/>
    <property type="match status" value="1"/>
</dbReference>
<name>A0A9X7W0C6_9BACL</name>
<dbReference type="KEGG" id="afx:JZ786_05095"/>
<dbReference type="InterPro" id="IPR052345">
    <property type="entry name" value="Rad_response_metalloprotease"/>
</dbReference>
<evidence type="ECO:0000256" key="1">
    <source>
        <dbReference type="ARBA" id="ARBA00007227"/>
    </source>
</evidence>